<feature type="region of interest" description="Disordered" evidence="1">
    <location>
        <begin position="411"/>
        <end position="470"/>
    </location>
</feature>
<dbReference type="EMBL" id="LR877153">
    <property type="protein sequence ID" value="CAD2217756.1"/>
    <property type="molecule type" value="Genomic_DNA"/>
</dbReference>
<sequence length="566" mass="63767">MQWTATFFVPSHFLFMGNQKFTIIPSILCCTFFIFLALLRLHVFLYILTFHFAVYYSGSVVFLLFPAPSIKIPCCVNKVYLPSSPSQLLFYSIDTSVYFTTTGMESSIINGQALSVIAVDDTHILDNLQKRIRHYYKADPFSTDLVEVRVVQEPGSPVLALLCFTNSETVRRILTEKVSHSVESSKNGVQYIKGSIALGRHTLTVEGCVHVEDAELEDPTQLQPQQRSVSPVRRAEEEMTCLFFIFTLLFCRPRPGEESRMVGGRPKKDFLLTPFIVYQMLGEEYQPSGIEVLPKNMADTSPKNNDITRVVVRLPARYAADVIEHYDHSYVELMSPPSNAPQSGPVSQKCEARFRVFAKRSDRPLTCGQNTEEGMVLPQELLLADAHDTVVLQRLQERNLFAFKRRRCDDLGQPGASDGPTPRQPHGQFHQENRAPRPNDNGAPNHHHYYNNHNNNNAPRAGHPSGDVPHREATATRYIQPPAQRVAAPVSSEPHPHSYTPAVQPSPVVVPTHTPVAVTPVVAVQHDQIGPLPPHWRPIFSEEYKQTYYAYKDPVTGVETTTWTRP</sequence>
<feature type="region of interest" description="Disordered" evidence="1">
    <location>
        <begin position="484"/>
        <end position="506"/>
    </location>
</feature>
<keyword evidence="2" id="KW-0812">Transmembrane</keyword>
<feature type="transmembrane region" description="Helical" evidence="2">
    <location>
        <begin position="44"/>
        <end position="65"/>
    </location>
</feature>
<evidence type="ECO:0000256" key="2">
    <source>
        <dbReference type="SAM" id="Phobius"/>
    </source>
</evidence>
<protein>
    <submittedName>
        <fullName evidence="3">Uncharacterized protein</fullName>
    </submittedName>
</protein>
<evidence type="ECO:0000313" key="3">
    <source>
        <dbReference type="EMBL" id="CAD2217756.1"/>
    </source>
</evidence>
<evidence type="ECO:0000256" key="1">
    <source>
        <dbReference type="SAM" id="MobiDB-lite"/>
    </source>
</evidence>
<reference evidence="3 4" key="1">
    <citation type="submission" date="2020-08" db="EMBL/GenBank/DDBJ databases">
        <authorList>
            <person name="Newling K."/>
            <person name="Davey J."/>
            <person name="Forrester S."/>
        </authorList>
    </citation>
    <scope>NUCLEOTIDE SEQUENCE [LARGE SCALE GENOMIC DNA]</scope>
    <source>
        <strain evidence="4">Crithidia deanei Carvalho (ATCC PRA-265)</strain>
    </source>
</reference>
<dbReference type="AlphaFoldDB" id="A0A7G2CD54"/>
<name>A0A7G2CD54_9TRYP</name>
<keyword evidence="2" id="KW-0472">Membrane</keyword>
<dbReference type="Proteomes" id="UP000515908">
    <property type="component" value="Chromosome 09"/>
</dbReference>
<evidence type="ECO:0000313" key="4">
    <source>
        <dbReference type="Proteomes" id="UP000515908"/>
    </source>
</evidence>
<dbReference type="OrthoDB" id="264008at2759"/>
<keyword evidence="2" id="KW-1133">Transmembrane helix</keyword>
<proteinExistence type="predicted"/>
<accession>A0A7G2CD54</accession>
<dbReference type="VEuPathDB" id="TriTrypDB:ADEAN_000523600"/>
<organism evidence="3 4">
    <name type="scientific">Angomonas deanei</name>
    <dbReference type="NCBI Taxonomy" id="59799"/>
    <lineage>
        <taxon>Eukaryota</taxon>
        <taxon>Discoba</taxon>
        <taxon>Euglenozoa</taxon>
        <taxon>Kinetoplastea</taxon>
        <taxon>Metakinetoplastina</taxon>
        <taxon>Trypanosomatida</taxon>
        <taxon>Trypanosomatidae</taxon>
        <taxon>Strigomonadinae</taxon>
        <taxon>Angomonas</taxon>
    </lineage>
</organism>
<keyword evidence="4" id="KW-1185">Reference proteome</keyword>
<feature type="transmembrane region" description="Helical" evidence="2">
    <location>
        <begin position="20"/>
        <end position="39"/>
    </location>
</feature>
<gene>
    <name evidence="3" type="ORF">ADEAN_000523600</name>
</gene>